<evidence type="ECO:0000256" key="1">
    <source>
        <dbReference type="SAM" id="Phobius"/>
    </source>
</evidence>
<name>A0ABW8RCU5_9BACI</name>
<organism evidence="2 3">
    <name type="scientific">Bacillus salipaludis</name>
    <dbReference type="NCBI Taxonomy" id="2547811"/>
    <lineage>
        <taxon>Bacteria</taxon>
        <taxon>Bacillati</taxon>
        <taxon>Bacillota</taxon>
        <taxon>Bacilli</taxon>
        <taxon>Bacillales</taxon>
        <taxon>Bacillaceae</taxon>
        <taxon>Bacillus</taxon>
    </lineage>
</organism>
<keyword evidence="1" id="KW-0472">Membrane</keyword>
<dbReference type="RefSeq" id="WP_406579955.1">
    <property type="nucleotide sequence ID" value="NZ_JBJHQH010000004.1"/>
</dbReference>
<sequence>MKNEKGYTLILVLIIISVTMIAVLTLSSAALTTRAQLNKTDTRNKMIDIAEMGITYYQPVVTRYITSAKASARDKLAKSTAKTFDEYFYGDLLALLQTSVLPVEVDTATNKFEITFKTIDKSVANKMIINFESKGMSGSQSATINGFFTIDKISGVSNAGQQNPAKTSYAINESRSLYLSPPSKLTPYNASTYFSSFIQIQGNHTLKIDGNAYFTDLKLAGSAKLNITGDAIFGKDIFIQDNGVRICITGKTYKIDANNNLVDYPIAKNTCSKPSTSDWFFDANKGIKVKY</sequence>
<reference evidence="2 3" key="1">
    <citation type="submission" date="2024-11" db="EMBL/GenBank/DDBJ databases">
        <authorList>
            <person name="Lucas J.A."/>
        </authorList>
    </citation>
    <scope>NUCLEOTIDE SEQUENCE [LARGE SCALE GENOMIC DNA]</scope>
    <source>
        <strain evidence="2 3">Z 5.4</strain>
    </source>
</reference>
<keyword evidence="1" id="KW-1133">Transmembrane helix</keyword>
<feature type="transmembrane region" description="Helical" evidence="1">
    <location>
        <begin position="7"/>
        <end position="31"/>
    </location>
</feature>
<evidence type="ECO:0008006" key="4">
    <source>
        <dbReference type="Google" id="ProtNLM"/>
    </source>
</evidence>
<keyword evidence="3" id="KW-1185">Reference proteome</keyword>
<comment type="caution">
    <text evidence="2">The sequence shown here is derived from an EMBL/GenBank/DDBJ whole genome shotgun (WGS) entry which is preliminary data.</text>
</comment>
<gene>
    <name evidence="2" type="ORF">ACJEBI_07305</name>
</gene>
<protein>
    <recommendedName>
        <fullName evidence="4">Type 4 fimbrial biogenesis protein PilX N-terminal domain-containing protein</fullName>
    </recommendedName>
</protein>
<dbReference type="EMBL" id="JBJHQH010000004">
    <property type="protein sequence ID" value="MFK9091285.1"/>
    <property type="molecule type" value="Genomic_DNA"/>
</dbReference>
<accession>A0ABW8RCU5</accession>
<evidence type="ECO:0000313" key="3">
    <source>
        <dbReference type="Proteomes" id="UP001623041"/>
    </source>
</evidence>
<dbReference type="Proteomes" id="UP001623041">
    <property type="component" value="Unassembled WGS sequence"/>
</dbReference>
<keyword evidence="1" id="KW-0812">Transmembrane</keyword>
<evidence type="ECO:0000313" key="2">
    <source>
        <dbReference type="EMBL" id="MFK9091285.1"/>
    </source>
</evidence>
<proteinExistence type="predicted"/>